<reference evidence="1 2" key="1">
    <citation type="submission" date="2020-04" db="EMBL/GenBank/DDBJ databases">
        <title>Perkinsus olseni comparative genomics.</title>
        <authorList>
            <person name="Bogema D.R."/>
        </authorList>
    </citation>
    <scope>NUCLEOTIDE SEQUENCE [LARGE SCALE GENOMIC DNA]</scope>
    <source>
        <strain evidence="1">00978-12</strain>
    </source>
</reference>
<dbReference type="Proteomes" id="UP000541610">
    <property type="component" value="Unassembled WGS sequence"/>
</dbReference>
<organism evidence="1 2">
    <name type="scientific">Perkinsus olseni</name>
    <name type="common">Perkinsus atlanticus</name>
    <dbReference type="NCBI Taxonomy" id="32597"/>
    <lineage>
        <taxon>Eukaryota</taxon>
        <taxon>Sar</taxon>
        <taxon>Alveolata</taxon>
        <taxon>Perkinsozoa</taxon>
        <taxon>Perkinsea</taxon>
        <taxon>Perkinsida</taxon>
        <taxon>Perkinsidae</taxon>
        <taxon>Perkinsus</taxon>
    </lineage>
</organism>
<accession>A0A7J6PNX6</accession>
<proteinExistence type="predicted"/>
<gene>
    <name evidence="1" type="ORF">FOZ60_000078</name>
</gene>
<evidence type="ECO:0000313" key="1">
    <source>
        <dbReference type="EMBL" id="KAF4697732.1"/>
    </source>
</evidence>
<evidence type="ECO:0000313" key="2">
    <source>
        <dbReference type="Proteomes" id="UP000541610"/>
    </source>
</evidence>
<dbReference type="AlphaFoldDB" id="A0A7J6PNX6"/>
<dbReference type="EMBL" id="JABANP010000001">
    <property type="protein sequence ID" value="KAF4697732.1"/>
    <property type="molecule type" value="Genomic_DNA"/>
</dbReference>
<sequence length="328" mass="35778">MMSLFSLPVLFTAHYEWICHHWWGTGRAPTVNELVNAAAPTARRLLAVSRIKGLFSSATAGLEPGKYCGILELFSQFSPAEHRVSTVGACAQFGYSPPYALVKYFAYAGNRFSILYDDVTVNRGTVTLKRFGNEEGPGLAPHFDVKFRIIKPYGQRGVILFQPKDGSPPIALTRGGCSPPRGVQAFCQTLPSLLYEGRGQDRVFEGSYGGINATLYNKNVYAKFILTDGKTFSYNTGDASSHYGGVGSDGKKPLTLAGDVLEKSRDLLTVPADFRFPANEGDDVAYYYPPHNGGHPVVLNKLTIYQPYVSPGAISLEKALKKALPGYQ</sequence>
<protein>
    <submittedName>
        <fullName evidence="1">Uncharacterized protein</fullName>
    </submittedName>
</protein>
<name>A0A7J6PNX6_PEROL</name>
<comment type="caution">
    <text evidence="1">The sequence shown here is derived from an EMBL/GenBank/DDBJ whole genome shotgun (WGS) entry which is preliminary data.</text>
</comment>